<dbReference type="eggNOG" id="KOG0548">
    <property type="taxonomic scope" value="Eukaryota"/>
</dbReference>
<protein>
    <submittedName>
        <fullName evidence="2">GH18212</fullName>
    </submittedName>
</protein>
<dbReference type="InterPro" id="IPR019734">
    <property type="entry name" value="TPR_rpt"/>
</dbReference>
<dbReference type="GO" id="GO:0005737">
    <property type="term" value="C:cytoplasm"/>
    <property type="evidence" value="ECO:0007669"/>
    <property type="project" value="TreeGrafter"/>
</dbReference>
<name>B4JFS9_DROGR</name>
<evidence type="ECO:0000313" key="3">
    <source>
        <dbReference type="Proteomes" id="UP000001070"/>
    </source>
</evidence>
<dbReference type="OrthoDB" id="2017782at2759"/>
<dbReference type="HOGENOM" id="CLU_081403_1_0_1"/>
<dbReference type="PANTHER" id="PTHR46540">
    <property type="entry name" value="TETRATRICOPEPTIDE REPEAT PROTEIN 12"/>
    <property type="match status" value="1"/>
</dbReference>
<gene>
    <name evidence="2" type="primary">Dgri\GH18212</name>
    <name evidence="2" type="ORF">Dgri_GH18212</name>
</gene>
<dbReference type="GO" id="GO:0005813">
    <property type="term" value="C:centrosome"/>
    <property type="evidence" value="ECO:0007669"/>
    <property type="project" value="TreeGrafter"/>
</dbReference>
<dbReference type="STRING" id="7222.B4JFS9"/>
<dbReference type="InterPro" id="IPR011990">
    <property type="entry name" value="TPR-like_helical_dom_sf"/>
</dbReference>
<dbReference type="EMBL" id="CH916369">
    <property type="protein sequence ID" value="EDV93560.1"/>
    <property type="molecule type" value="Genomic_DNA"/>
</dbReference>
<keyword evidence="1" id="KW-0802">TPR repeat</keyword>
<dbReference type="OMA" id="YLRAWLY"/>
<dbReference type="GO" id="GO:0007288">
    <property type="term" value="P:sperm axoneme assembly"/>
    <property type="evidence" value="ECO:0007669"/>
    <property type="project" value="TreeGrafter"/>
</dbReference>
<feature type="repeat" description="TPR" evidence="1">
    <location>
        <begin position="117"/>
        <end position="150"/>
    </location>
</feature>
<dbReference type="Gene3D" id="1.25.40.10">
    <property type="entry name" value="Tetratricopeptide repeat domain"/>
    <property type="match status" value="1"/>
</dbReference>
<dbReference type="Proteomes" id="UP000001070">
    <property type="component" value="Unassembled WGS sequence"/>
</dbReference>
<proteinExistence type="predicted"/>
<evidence type="ECO:0000256" key="1">
    <source>
        <dbReference type="PROSITE-ProRule" id="PRU00339"/>
    </source>
</evidence>
<dbReference type="InterPro" id="IPR043195">
    <property type="entry name" value="TTC12"/>
</dbReference>
<evidence type="ECO:0000313" key="2">
    <source>
        <dbReference type="EMBL" id="EDV93560.1"/>
    </source>
</evidence>
<dbReference type="SUPFAM" id="SSF48452">
    <property type="entry name" value="TPR-like"/>
    <property type="match status" value="1"/>
</dbReference>
<dbReference type="FunCoup" id="B4JFS9">
    <property type="interactions" value="1"/>
</dbReference>
<dbReference type="PROSITE" id="PS50005">
    <property type="entry name" value="TPR"/>
    <property type="match status" value="1"/>
</dbReference>
<dbReference type="PhylomeDB" id="B4JFS9"/>
<dbReference type="KEGG" id="dgr:6563653"/>
<dbReference type="InParanoid" id="B4JFS9"/>
<dbReference type="AlphaFoldDB" id="B4JFS9"/>
<organism evidence="3">
    <name type="scientific">Drosophila grimshawi</name>
    <name type="common">Hawaiian fruit fly</name>
    <name type="synonym">Idiomyia grimshawi</name>
    <dbReference type="NCBI Taxonomy" id="7222"/>
    <lineage>
        <taxon>Eukaryota</taxon>
        <taxon>Metazoa</taxon>
        <taxon>Ecdysozoa</taxon>
        <taxon>Arthropoda</taxon>
        <taxon>Hexapoda</taxon>
        <taxon>Insecta</taxon>
        <taxon>Pterygota</taxon>
        <taxon>Neoptera</taxon>
        <taxon>Endopterygota</taxon>
        <taxon>Diptera</taxon>
        <taxon>Brachycera</taxon>
        <taxon>Muscomorpha</taxon>
        <taxon>Ephydroidea</taxon>
        <taxon>Drosophilidae</taxon>
        <taxon>Drosophila</taxon>
        <taxon>Hawaiian Drosophila</taxon>
    </lineage>
</organism>
<keyword evidence="3" id="KW-1185">Reference proteome</keyword>
<accession>B4JFS9</accession>
<dbReference type="PANTHER" id="PTHR46540:SF1">
    <property type="entry name" value="TETRATRICOPEPTIDE REPEAT PROTEIN 12"/>
    <property type="match status" value="1"/>
</dbReference>
<sequence length="234" mass="27673">MDSNPNHHPQYDEQFLKQPSKVVEAMEFLQMMATANKMDEGKRDGKKKEAKPTVDISADVTDDNYFITTRSLSVGSTSFRKSKIKVKSNTNQFTFMRQLDQSDEERVKTRIERERVANNFRRLGNAAYRRNQFKNAIEMYTKGLEYINNTPVLYINRACCNIKLRNFKIAIIDCDYILRVLDPKYVRAWLYRAGAYKRLNDEKNFEDCVYQAKRLNCKDIEFIDNFLEKMRTSF</sequence>
<reference evidence="2 3" key="1">
    <citation type="journal article" date="2007" name="Nature">
        <title>Evolution of genes and genomes on the Drosophila phylogeny.</title>
        <authorList>
            <consortium name="Drosophila 12 Genomes Consortium"/>
            <person name="Clark A.G."/>
            <person name="Eisen M.B."/>
            <person name="Smith D.R."/>
            <person name="Bergman C.M."/>
            <person name="Oliver B."/>
            <person name="Markow T.A."/>
            <person name="Kaufman T.C."/>
            <person name="Kellis M."/>
            <person name="Gelbart W."/>
            <person name="Iyer V.N."/>
            <person name="Pollard D.A."/>
            <person name="Sackton T.B."/>
            <person name="Larracuente A.M."/>
            <person name="Singh N.D."/>
            <person name="Abad J.P."/>
            <person name="Abt D.N."/>
            <person name="Adryan B."/>
            <person name="Aguade M."/>
            <person name="Akashi H."/>
            <person name="Anderson W.W."/>
            <person name="Aquadro C.F."/>
            <person name="Ardell D.H."/>
            <person name="Arguello R."/>
            <person name="Artieri C.G."/>
            <person name="Barbash D.A."/>
            <person name="Barker D."/>
            <person name="Barsanti P."/>
            <person name="Batterham P."/>
            <person name="Batzoglou S."/>
            <person name="Begun D."/>
            <person name="Bhutkar A."/>
            <person name="Blanco E."/>
            <person name="Bosak S.A."/>
            <person name="Bradley R.K."/>
            <person name="Brand A.D."/>
            <person name="Brent M.R."/>
            <person name="Brooks A.N."/>
            <person name="Brown R.H."/>
            <person name="Butlin R.K."/>
            <person name="Caggese C."/>
            <person name="Calvi B.R."/>
            <person name="Bernardo de Carvalho A."/>
            <person name="Caspi A."/>
            <person name="Castrezana S."/>
            <person name="Celniker S.E."/>
            <person name="Chang J.L."/>
            <person name="Chapple C."/>
            <person name="Chatterji S."/>
            <person name="Chinwalla A."/>
            <person name="Civetta A."/>
            <person name="Clifton S.W."/>
            <person name="Comeron J.M."/>
            <person name="Costello J.C."/>
            <person name="Coyne J.A."/>
            <person name="Daub J."/>
            <person name="David R.G."/>
            <person name="Delcher A.L."/>
            <person name="Delehaunty K."/>
            <person name="Do C.B."/>
            <person name="Ebling H."/>
            <person name="Edwards K."/>
            <person name="Eickbush T."/>
            <person name="Evans J.D."/>
            <person name="Filipski A."/>
            <person name="Findeiss S."/>
            <person name="Freyhult E."/>
            <person name="Fulton L."/>
            <person name="Fulton R."/>
            <person name="Garcia A.C."/>
            <person name="Gardiner A."/>
            <person name="Garfield D.A."/>
            <person name="Garvin B.E."/>
            <person name="Gibson G."/>
            <person name="Gilbert D."/>
            <person name="Gnerre S."/>
            <person name="Godfrey J."/>
            <person name="Good R."/>
            <person name="Gotea V."/>
            <person name="Gravely B."/>
            <person name="Greenberg A.J."/>
            <person name="Griffiths-Jones S."/>
            <person name="Gross S."/>
            <person name="Guigo R."/>
            <person name="Gustafson E.A."/>
            <person name="Haerty W."/>
            <person name="Hahn M.W."/>
            <person name="Halligan D.L."/>
            <person name="Halpern A.L."/>
            <person name="Halter G.M."/>
            <person name="Han M.V."/>
            <person name="Heger A."/>
            <person name="Hillier L."/>
            <person name="Hinrichs A.S."/>
            <person name="Holmes I."/>
            <person name="Hoskins R.A."/>
            <person name="Hubisz M.J."/>
            <person name="Hultmark D."/>
            <person name="Huntley M.A."/>
            <person name="Jaffe D.B."/>
            <person name="Jagadeeshan S."/>
            <person name="Jeck W.R."/>
            <person name="Johnson J."/>
            <person name="Jones C.D."/>
            <person name="Jordan W.C."/>
            <person name="Karpen G.H."/>
            <person name="Kataoka E."/>
            <person name="Keightley P.D."/>
            <person name="Kheradpour P."/>
            <person name="Kirkness E.F."/>
            <person name="Koerich L.B."/>
            <person name="Kristiansen K."/>
            <person name="Kudrna D."/>
            <person name="Kulathinal R.J."/>
            <person name="Kumar S."/>
            <person name="Kwok R."/>
            <person name="Lander E."/>
            <person name="Langley C.H."/>
            <person name="Lapoint R."/>
            <person name="Lazzaro B.P."/>
            <person name="Lee S.J."/>
            <person name="Levesque L."/>
            <person name="Li R."/>
            <person name="Lin C.F."/>
            <person name="Lin M.F."/>
            <person name="Lindblad-Toh K."/>
            <person name="Llopart A."/>
            <person name="Long M."/>
            <person name="Low L."/>
            <person name="Lozovsky E."/>
            <person name="Lu J."/>
            <person name="Luo M."/>
            <person name="Machado C.A."/>
            <person name="Makalowski W."/>
            <person name="Marzo M."/>
            <person name="Matsuda M."/>
            <person name="Matzkin L."/>
            <person name="McAllister B."/>
            <person name="McBride C.S."/>
            <person name="McKernan B."/>
            <person name="McKernan K."/>
            <person name="Mendez-Lago M."/>
            <person name="Minx P."/>
            <person name="Mollenhauer M.U."/>
            <person name="Montooth K."/>
            <person name="Mount S.M."/>
            <person name="Mu X."/>
            <person name="Myers E."/>
            <person name="Negre B."/>
            <person name="Newfeld S."/>
            <person name="Nielsen R."/>
            <person name="Noor M.A."/>
            <person name="O'Grady P."/>
            <person name="Pachter L."/>
            <person name="Papaceit M."/>
            <person name="Parisi M.J."/>
            <person name="Parisi M."/>
            <person name="Parts L."/>
            <person name="Pedersen J.S."/>
            <person name="Pesole G."/>
            <person name="Phillippy A.M."/>
            <person name="Ponting C.P."/>
            <person name="Pop M."/>
            <person name="Porcelli D."/>
            <person name="Powell J.R."/>
            <person name="Prohaska S."/>
            <person name="Pruitt K."/>
            <person name="Puig M."/>
            <person name="Quesneville H."/>
            <person name="Ram K.R."/>
            <person name="Rand D."/>
            <person name="Rasmussen M.D."/>
            <person name="Reed L.K."/>
            <person name="Reenan R."/>
            <person name="Reily A."/>
            <person name="Remington K.A."/>
            <person name="Rieger T.T."/>
            <person name="Ritchie M.G."/>
            <person name="Robin C."/>
            <person name="Rogers Y.H."/>
            <person name="Rohde C."/>
            <person name="Rozas J."/>
            <person name="Rubenfield M.J."/>
            <person name="Ruiz A."/>
            <person name="Russo S."/>
            <person name="Salzberg S.L."/>
            <person name="Sanchez-Gracia A."/>
            <person name="Saranga D.J."/>
            <person name="Sato H."/>
            <person name="Schaeffer S.W."/>
            <person name="Schatz M.C."/>
            <person name="Schlenke T."/>
            <person name="Schwartz R."/>
            <person name="Segarra C."/>
            <person name="Singh R.S."/>
            <person name="Sirot L."/>
            <person name="Sirota M."/>
            <person name="Sisneros N.B."/>
            <person name="Smith C.D."/>
            <person name="Smith T.F."/>
            <person name="Spieth J."/>
            <person name="Stage D.E."/>
            <person name="Stark A."/>
            <person name="Stephan W."/>
            <person name="Strausberg R.L."/>
            <person name="Strempel S."/>
            <person name="Sturgill D."/>
            <person name="Sutton G."/>
            <person name="Sutton G.G."/>
            <person name="Tao W."/>
            <person name="Teichmann S."/>
            <person name="Tobari Y.N."/>
            <person name="Tomimura Y."/>
            <person name="Tsolas J.M."/>
            <person name="Valente V.L."/>
            <person name="Venter E."/>
            <person name="Venter J.C."/>
            <person name="Vicario S."/>
            <person name="Vieira F.G."/>
            <person name="Vilella A.J."/>
            <person name="Villasante A."/>
            <person name="Walenz B."/>
            <person name="Wang J."/>
            <person name="Wasserman M."/>
            <person name="Watts T."/>
            <person name="Wilson D."/>
            <person name="Wilson R.K."/>
            <person name="Wing R.A."/>
            <person name="Wolfner M.F."/>
            <person name="Wong A."/>
            <person name="Wong G.K."/>
            <person name="Wu C.I."/>
            <person name="Wu G."/>
            <person name="Yamamoto D."/>
            <person name="Yang H.P."/>
            <person name="Yang S.P."/>
            <person name="Yorke J.A."/>
            <person name="Yoshida K."/>
            <person name="Zdobnov E."/>
            <person name="Zhang P."/>
            <person name="Zhang Y."/>
            <person name="Zimin A.V."/>
            <person name="Baldwin J."/>
            <person name="Abdouelleil A."/>
            <person name="Abdulkadir J."/>
            <person name="Abebe A."/>
            <person name="Abera B."/>
            <person name="Abreu J."/>
            <person name="Acer S.C."/>
            <person name="Aftuck L."/>
            <person name="Alexander A."/>
            <person name="An P."/>
            <person name="Anderson E."/>
            <person name="Anderson S."/>
            <person name="Arachi H."/>
            <person name="Azer M."/>
            <person name="Bachantsang P."/>
            <person name="Barry A."/>
            <person name="Bayul T."/>
            <person name="Berlin A."/>
            <person name="Bessette D."/>
            <person name="Bloom T."/>
            <person name="Blye J."/>
            <person name="Boguslavskiy L."/>
            <person name="Bonnet C."/>
            <person name="Boukhgalter B."/>
            <person name="Bourzgui I."/>
            <person name="Brown A."/>
            <person name="Cahill P."/>
            <person name="Channer S."/>
            <person name="Cheshatsang Y."/>
            <person name="Chuda L."/>
            <person name="Citroen M."/>
            <person name="Collymore A."/>
            <person name="Cooke P."/>
            <person name="Costello M."/>
            <person name="D'Aco K."/>
            <person name="Daza R."/>
            <person name="De Haan G."/>
            <person name="DeGray S."/>
            <person name="DeMaso C."/>
            <person name="Dhargay N."/>
            <person name="Dooley K."/>
            <person name="Dooley E."/>
            <person name="Doricent M."/>
            <person name="Dorje P."/>
            <person name="Dorjee K."/>
            <person name="Dupes A."/>
            <person name="Elong R."/>
            <person name="Falk J."/>
            <person name="Farina A."/>
            <person name="Faro S."/>
            <person name="Ferguson D."/>
            <person name="Fisher S."/>
            <person name="Foley C.D."/>
            <person name="Franke A."/>
            <person name="Friedrich D."/>
            <person name="Gadbois L."/>
            <person name="Gearin G."/>
            <person name="Gearin C.R."/>
            <person name="Giannoukos G."/>
            <person name="Goode T."/>
            <person name="Graham J."/>
            <person name="Grandbois E."/>
            <person name="Grewal S."/>
            <person name="Gyaltsen K."/>
            <person name="Hafez N."/>
            <person name="Hagos B."/>
            <person name="Hall J."/>
            <person name="Henson C."/>
            <person name="Hollinger A."/>
            <person name="Honan T."/>
            <person name="Huard M.D."/>
            <person name="Hughes L."/>
            <person name="Hurhula B."/>
            <person name="Husby M.E."/>
            <person name="Kamat A."/>
            <person name="Kanga B."/>
            <person name="Kashin S."/>
            <person name="Khazanovich D."/>
            <person name="Kisner P."/>
            <person name="Lance K."/>
            <person name="Lara M."/>
            <person name="Lee W."/>
            <person name="Lennon N."/>
            <person name="Letendre F."/>
            <person name="LeVine R."/>
            <person name="Lipovsky A."/>
            <person name="Liu X."/>
            <person name="Liu J."/>
            <person name="Liu S."/>
            <person name="Lokyitsang T."/>
            <person name="Lokyitsang Y."/>
            <person name="Lubonja R."/>
            <person name="Lui A."/>
            <person name="MacDonald P."/>
            <person name="Magnisalis V."/>
            <person name="Maru K."/>
            <person name="Matthews C."/>
            <person name="McCusker W."/>
            <person name="McDonough S."/>
            <person name="Mehta T."/>
            <person name="Meldrim J."/>
            <person name="Meneus L."/>
            <person name="Mihai O."/>
            <person name="Mihalev A."/>
            <person name="Mihova T."/>
            <person name="Mittelman R."/>
            <person name="Mlenga V."/>
            <person name="Montmayeur A."/>
            <person name="Mulrain L."/>
            <person name="Navidi A."/>
            <person name="Naylor J."/>
            <person name="Negash T."/>
            <person name="Nguyen T."/>
            <person name="Nguyen N."/>
            <person name="Nicol R."/>
            <person name="Norbu C."/>
            <person name="Norbu N."/>
            <person name="Novod N."/>
            <person name="O'Neill B."/>
            <person name="Osman S."/>
            <person name="Markiewicz E."/>
            <person name="Oyono O.L."/>
            <person name="Patti C."/>
            <person name="Phunkhang P."/>
            <person name="Pierre F."/>
            <person name="Priest M."/>
            <person name="Raghuraman S."/>
            <person name="Rege F."/>
            <person name="Reyes R."/>
            <person name="Rise C."/>
            <person name="Rogov P."/>
            <person name="Ross K."/>
            <person name="Ryan E."/>
            <person name="Settipalli S."/>
            <person name="Shea T."/>
            <person name="Sherpa N."/>
            <person name="Shi L."/>
            <person name="Shih D."/>
            <person name="Sparrow T."/>
            <person name="Spaulding J."/>
            <person name="Stalker J."/>
            <person name="Stange-Thomann N."/>
            <person name="Stavropoulos S."/>
            <person name="Stone C."/>
            <person name="Strader C."/>
            <person name="Tesfaye S."/>
            <person name="Thomson T."/>
            <person name="Thoulutsang Y."/>
            <person name="Thoulutsang D."/>
            <person name="Topham K."/>
            <person name="Topping I."/>
            <person name="Tsamla T."/>
            <person name="Vassiliev H."/>
            <person name="Vo A."/>
            <person name="Wangchuk T."/>
            <person name="Wangdi T."/>
            <person name="Weiand M."/>
            <person name="Wilkinson J."/>
            <person name="Wilson A."/>
            <person name="Yadav S."/>
            <person name="Young G."/>
            <person name="Yu Q."/>
            <person name="Zembek L."/>
            <person name="Zhong D."/>
            <person name="Zimmer A."/>
            <person name="Zwirko Z."/>
            <person name="Jaffe D.B."/>
            <person name="Alvarez P."/>
            <person name="Brockman W."/>
            <person name="Butler J."/>
            <person name="Chin C."/>
            <person name="Gnerre S."/>
            <person name="Grabherr M."/>
            <person name="Kleber M."/>
            <person name="Mauceli E."/>
            <person name="MacCallum I."/>
        </authorList>
    </citation>
    <scope>NUCLEOTIDE SEQUENCE [LARGE SCALE GENOMIC DNA]</scope>
    <source>
        <strain evidence="3">Tucson 15287-2541.00</strain>
    </source>
</reference>
<dbReference type="GO" id="GO:0070286">
    <property type="term" value="P:axonemal dynein complex assembly"/>
    <property type="evidence" value="ECO:0007669"/>
    <property type="project" value="TreeGrafter"/>
</dbReference>